<keyword evidence="10" id="KW-1185">Reference proteome</keyword>
<comment type="subcellular location">
    <subcellularLocation>
        <location evidence="1">Membrane</location>
        <topology evidence="1">Multi-pass membrane protein</topology>
    </subcellularLocation>
</comment>
<dbReference type="Proteomes" id="UP000013827">
    <property type="component" value="Unassembled WGS sequence"/>
</dbReference>
<proteinExistence type="predicted"/>
<evidence type="ECO:0000256" key="4">
    <source>
        <dbReference type="ARBA" id="ARBA00023136"/>
    </source>
</evidence>
<dbReference type="GO" id="GO:0016020">
    <property type="term" value="C:membrane"/>
    <property type="evidence" value="ECO:0007669"/>
    <property type="project" value="UniProtKB-SubCell"/>
</dbReference>
<feature type="transmembrane region" description="Helical" evidence="6">
    <location>
        <begin position="289"/>
        <end position="306"/>
    </location>
</feature>
<dbReference type="RefSeq" id="XP_005783656.1">
    <property type="nucleotide sequence ID" value="XM_005783599.1"/>
</dbReference>
<evidence type="ECO:0000256" key="6">
    <source>
        <dbReference type="SAM" id="Phobius"/>
    </source>
</evidence>
<reference evidence="10" key="1">
    <citation type="journal article" date="2013" name="Nature">
        <title>Pan genome of the phytoplankton Emiliania underpins its global distribution.</title>
        <authorList>
            <person name="Read B.A."/>
            <person name="Kegel J."/>
            <person name="Klute M.J."/>
            <person name="Kuo A."/>
            <person name="Lefebvre S.C."/>
            <person name="Maumus F."/>
            <person name="Mayer C."/>
            <person name="Miller J."/>
            <person name="Monier A."/>
            <person name="Salamov A."/>
            <person name="Young J."/>
            <person name="Aguilar M."/>
            <person name="Claverie J.M."/>
            <person name="Frickenhaus S."/>
            <person name="Gonzalez K."/>
            <person name="Herman E.K."/>
            <person name="Lin Y.C."/>
            <person name="Napier J."/>
            <person name="Ogata H."/>
            <person name="Sarno A.F."/>
            <person name="Shmutz J."/>
            <person name="Schroeder D."/>
            <person name="de Vargas C."/>
            <person name="Verret F."/>
            <person name="von Dassow P."/>
            <person name="Valentin K."/>
            <person name="Van de Peer Y."/>
            <person name="Wheeler G."/>
            <person name="Dacks J.B."/>
            <person name="Delwiche C.F."/>
            <person name="Dyhrman S.T."/>
            <person name="Glockner G."/>
            <person name="John U."/>
            <person name="Richards T."/>
            <person name="Worden A.Z."/>
            <person name="Zhang X."/>
            <person name="Grigoriev I.V."/>
            <person name="Allen A.E."/>
            <person name="Bidle K."/>
            <person name="Borodovsky M."/>
            <person name="Bowler C."/>
            <person name="Brownlee C."/>
            <person name="Cock J.M."/>
            <person name="Elias M."/>
            <person name="Gladyshev V.N."/>
            <person name="Groth M."/>
            <person name="Guda C."/>
            <person name="Hadaegh A."/>
            <person name="Iglesias-Rodriguez M.D."/>
            <person name="Jenkins J."/>
            <person name="Jones B.M."/>
            <person name="Lawson T."/>
            <person name="Leese F."/>
            <person name="Lindquist E."/>
            <person name="Lobanov A."/>
            <person name="Lomsadze A."/>
            <person name="Malik S.B."/>
            <person name="Marsh M.E."/>
            <person name="Mackinder L."/>
            <person name="Mock T."/>
            <person name="Mueller-Roeber B."/>
            <person name="Pagarete A."/>
            <person name="Parker M."/>
            <person name="Probert I."/>
            <person name="Quesneville H."/>
            <person name="Raines C."/>
            <person name="Rensing S.A."/>
            <person name="Riano-Pachon D.M."/>
            <person name="Richier S."/>
            <person name="Rokitta S."/>
            <person name="Shiraiwa Y."/>
            <person name="Soanes D.M."/>
            <person name="van der Giezen M."/>
            <person name="Wahlund T.M."/>
            <person name="Williams B."/>
            <person name="Wilson W."/>
            <person name="Wolfe G."/>
            <person name="Wurch L.L."/>
        </authorList>
    </citation>
    <scope>NUCLEOTIDE SEQUENCE</scope>
</reference>
<dbReference type="EnsemblProtists" id="EOD31227">
    <property type="protein sequence ID" value="EOD31227"/>
    <property type="gene ID" value="EMIHUDRAFT_112952"/>
</dbReference>
<evidence type="ECO:0000313" key="9">
    <source>
        <dbReference type="EnsemblProtists" id="EOD31227"/>
    </source>
</evidence>
<organism evidence="9 10">
    <name type="scientific">Emiliania huxleyi (strain CCMP1516)</name>
    <dbReference type="NCBI Taxonomy" id="280463"/>
    <lineage>
        <taxon>Eukaryota</taxon>
        <taxon>Haptista</taxon>
        <taxon>Haptophyta</taxon>
        <taxon>Prymnesiophyceae</taxon>
        <taxon>Isochrysidales</taxon>
        <taxon>Noelaerhabdaceae</taxon>
        <taxon>Emiliania</taxon>
    </lineage>
</organism>
<keyword evidence="7" id="KW-0732">Signal</keyword>
<dbReference type="eggNOG" id="KOG1441">
    <property type="taxonomic scope" value="Eukaryota"/>
</dbReference>
<feature type="chain" id="PRO_5044218880" description="Sugar phosphate transporter domain-containing protein" evidence="7">
    <location>
        <begin position="23"/>
        <end position="666"/>
    </location>
</feature>
<feature type="compositionally biased region" description="Basic residues" evidence="5">
    <location>
        <begin position="49"/>
        <end position="59"/>
    </location>
</feature>
<feature type="transmembrane region" description="Helical" evidence="6">
    <location>
        <begin position="155"/>
        <end position="176"/>
    </location>
</feature>
<feature type="transmembrane region" description="Helical" evidence="6">
    <location>
        <begin position="203"/>
        <end position="220"/>
    </location>
</feature>
<dbReference type="GeneID" id="17276500"/>
<dbReference type="OMA" id="PHARCAY"/>
<accession>A0A0D3K642</accession>
<evidence type="ECO:0000313" key="10">
    <source>
        <dbReference type="Proteomes" id="UP000013827"/>
    </source>
</evidence>
<feature type="signal peptide" evidence="7">
    <location>
        <begin position="1"/>
        <end position="22"/>
    </location>
</feature>
<dbReference type="InterPro" id="IPR004853">
    <property type="entry name" value="Sugar_P_trans_dom"/>
</dbReference>
<protein>
    <recommendedName>
        <fullName evidence="8">Sugar phosphate transporter domain-containing protein</fullName>
    </recommendedName>
</protein>
<evidence type="ECO:0000256" key="7">
    <source>
        <dbReference type="SAM" id="SignalP"/>
    </source>
</evidence>
<keyword evidence="2 6" id="KW-0812">Transmembrane</keyword>
<keyword evidence="4 6" id="KW-0472">Membrane</keyword>
<dbReference type="Pfam" id="PF03151">
    <property type="entry name" value="TPT"/>
    <property type="match status" value="1"/>
</dbReference>
<evidence type="ECO:0000259" key="8">
    <source>
        <dbReference type="Pfam" id="PF03151"/>
    </source>
</evidence>
<feature type="transmembrane region" description="Helical" evidence="6">
    <location>
        <begin position="376"/>
        <end position="401"/>
    </location>
</feature>
<keyword evidence="3 6" id="KW-1133">Transmembrane helix</keyword>
<evidence type="ECO:0000256" key="1">
    <source>
        <dbReference type="ARBA" id="ARBA00004141"/>
    </source>
</evidence>
<feature type="transmembrane region" description="Helical" evidence="6">
    <location>
        <begin position="260"/>
        <end position="282"/>
    </location>
</feature>
<dbReference type="HOGENOM" id="CLU_412485_0_0_1"/>
<feature type="region of interest" description="Disordered" evidence="5">
    <location>
        <begin position="460"/>
        <end position="479"/>
    </location>
</feature>
<feature type="compositionally biased region" description="Low complexity" evidence="5">
    <location>
        <begin position="489"/>
        <end position="506"/>
    </location>
</feature>
<dbReference type="InterPro" id="IPR050186">
    <property type="entry name" value="TPT_transporter"/>
</dbReference>
<feature type="transmembrane region" description="Helical" evidence="6">
    <location>
        <begin position="346"/>
        <end position="364"/>
    </location>
</feature>
<evidence type="ECO:0000256" key="3">
    <source>
        <dbReference type="ARBA" id="ARBA00022989"/>
    </source>
</evidence>
<dbReference type="PaxDb" id="2903-EOD31227"/>
<name>A0A0D3K642_EMIH1</name>
<dbReference type="PANTHER" id="PTHR11132">
    <property type="entry name" value="SOLUTE CARRIER FAMILY 35"/>
    <property type="match status" value="1"/>
</dbReference>
<feature type="transmembrane region" description="Helical" evidence="6">
    <location>
        <begin position="232"/>
        <end position="254"/>
    </location>
</feature>
<evidence type="ECO:0000256" key="2">
    <source>
        <dbReference type="ARBA" id="ARBA00022692"/>
    </source>
</evidence>
<feature type="region of interest" description="Disordered" evidence="5">
    <location>
        <begin position="484"/>
        <end position="522"/>
    </location>
</feature>
<sequence>MGRCSQLLLLSLFSERLALTEASDNRLQLTAASDTPSRRQRPADAPPPKKQKRRKKKGKPTNVSLAVAAATEFKQWNREMQKYTKQMNDIEAYLAVKAKQKHVRESASASKMRLHKYADLVAKVGPIRSMLLASLAVLALCACALRFLSRSSLLTLFYTALYLTASPAAILINKVIMKDFGFHYPIIVSARCPPEIIRDHPRALGMGTTSVASFLCVRVFKTHPIDQSKPVPVSNLVVLGATTALALCLGQYPYLYLTVAFIQMLKAFSPTYMVIFLALLGVEQPSRRIVLITVGLSAFTALASAGEVNFNLVGVSFMVAASTADAVRLVVAQKLLKNLKLAPMEALYYTSPITLGWMGLAVFTELPDVWRTSAHAIVGSHPVLFCVAGLSGFVINLSGFLLVKRTSGMTLKILTMSRNGGLVLVSAVVFGETITRLEAFGYSGLLVCFALYTFEKMRPEAPPPPHAGDGAGHEDQDVEQRWSLRTPNSPTSSRGGSPDGSPRGPTLGSAWRGGYEAPPATPAMVTPSALNVKFKDSLSSNPEDVGQRGAFVGLGNTEPGTSADVFGLEQRGAVGDGDFRPSDGGGYVAYKKADYSSTRTPSRARTPTCVRNKLSKRQHEDEASWSTRSWLSLQAQRMSVALQLAAAEEIATELRLAAASEDAAVA</sequence>
<feature type="transmembrane region" description="Helical" evidence="6">
    <location>
        <begin position="312"/>
        <end position="331"/>
    </location>
</feature>
<feature type="region of interest" description="Disordered" evidence="5">
    <location>
        <begin position="28"/>
        <end position="61"/>
    </location>
</feature>
<reference evidence="9" key="2">
    <citation type="submission" date="2024-10" db="UniProtKB">
        <authorList>
            <consortium name="EnsemblProtists"/>
        </authorList>
    </citation>
    <scope>IDENTIFICATION</scope>
</reference>
<feature type="transmembrane region" description="Helical" evidence="6">
    <location>
        <begin position="130"/>
        <end position="148"/>
    </location>
</feature>
<feature type="domain" description="Sugar phosphate transporter" evidence="8">
    <location>
        <begin position="158"/>
        <end position="452"/>
    </location>
</feature>
<dbReference type="KEGG" id="ehx:EMIHUDRAFT_112952"/>
<evidence type="ECO:0000256" key="5">
    <source>
        <dbReference type="SAM" id="MobiDB-lite"/>
    </source>
</evidence>
<dbReference type="AlphaFoldDB" id="A0A0D3K642"/>